<accession>A0A9W5QG10</accession>
<protein>
    <submittedName>
        <fullName evidence="2">TIGR02646 family protein</fullName>
    </submittedName>
</protein>
<dbReference type="Proteomes" id="UP000013989">
    <property type="component" value="Unassembled WGS sequence"/>
</dbReference>
<feature type="domain" description="HNH nuclease" evidence="1">
    <location>
        <begin position="47"/>
        <end position="102"/>
    </location>
</feature>
<name>A0A9W5QG10_BACCE</name>
<evidence type="ECO:0000259" key="1">
    <source>
        <dbReference type="SMART" id="SM00507"/>
    </source>
</evidence>
<organism evidence="2 3">
    <name type="scientific">Bacillus cereus ISP2954</name>
    <dbReference type="NCBI Taxonomy" id="1053215"/>
    <lineage>
        <taxon>Bacteria</taxon>
        <taxon>Bacillati</taxon>
        <taxon>Bacillota</taxon>
        <taxon>Bacilli</taxon>
        <taxon>Bacillales</taxon>
        <taxon>Bacillaceae</taxon>
        <taxon>Bacillus</taxon>
        <taxon>Bacillus cereus group</taxon>
    </lineage>
</organism>
<comment type="caution">
    <text evidence="2">The sequence shown here is derived from an EMBL/GenBank/DDBJ whole genome shotgun (WGS) entry which is preliminary data.</text>
</comment>
<evidence type="ECO:0000313" key="2">
    <source>
        <dbReference type="EMBL" id="EOP62636.1"/>
    </source>
</evidence>
<dbReference type="GO" id="GO:0008270">
    <property type="term" value="F:zinc ion binding"/>
    <property type="evidence" value="ECO:0007669"/>
    <property type="project" value="InterPro"/>
</dbReference>
<dbReference type="Pfam" id="PF01844">
    <property type="entry name" value="HNH"/>
    <property type="match status" value="1"/>
</dbReference>
<dbReference type="GO" id="GO:0003676">
    <property type="term" value="F:nucleic acid binding"/>
    <property type="evidence" value="ECO:0007669"/>
    <property type="project" value="InterPro"/>
</dbReference>
<evidence type="ECO:0000313" key="3">
    <source>
        <dbReference type="Proteomes" id="UP000013989"/>
    </source>
</evidence>
<dbReference type="Gene3D" id="1.10.30.50">
    <property type="match status" value="1"/>
</dbReference>
<dbReference type="SMART" id="SM00507">
    <property type="entry name" value="HNHc"/>
    <property type="match status" value="1"/>
</dbReference>
<dbReference type="CDD" id="cd00085">
    <property type="entry name" value="HNHc"/>
    <property type="match status" value="1"/>
</dbReference>
<dbReference type="GO" id="GO:0004519">
    <property type="term" value="F:endonuclease activity"/>
    <property type="evidence" value="ECO:0007669"/>
    <property type="project" value="InterPro"/>
</dbReference>
<gene>
    <name evidence="2" type="ORF">IGU_03615</name>
</gene>
<dbReference type="EMBL" id="AHEJ01000065">
    <property type="protein sequence ID" value="EOP62636.1"/>
    <property type="molecule type" value="Genomic_DNA"/>
</dbReference>
<proteinExistence type="predicted"/>
<dbReference type="RefSeq" id="WP_016090566.1">
    <property type="nucleotide sequence ID" value="NZ_KB976754.1"/>
</dbReference>
<dbReference type="InterPro" id="IPR002711">
    <property type="entry name" value="HNH"/>
</dbReference>
<sequence>MISLIKSSKPTILVEKEINWTNELLSFEESGEKVPNYIKGRYRHEEIKEALLKETYSKCAYCESKILHIDYGDIEHIIPKSIFPQKTFSWDNLTIGCAKCNQSKSNYYDDTLPLLNPYIDSPENQIIFQGPIPFAKPECRSAYKTIKQLKLDRIELIEHRSDLIKKIQPLIWQYENTEDDMLRKMILDDLKSFTNKDQEYSLMIKQLLDSLAITA</sequence>
<dbReference type="AlphaFoldDB" id="A0A9W5QG10"/>
<dbReference type="InterPro" id="IPR003615">
    <property type="entry name" value="HNH_nuc"/>
</dbReference>
<reference evidence="2 3" key="1">
    <citation type="submission" date="2012-12" db="EMBL/GenBank/DDBJ databases">
        <title>The Genome Sequence of Bacillus cereus ISP2954.</title>
        <authorList>
            <consortium name="The Broad Institute Genome Sequencing Platform"/>
            <consortium name="The Broad Institute Genome Sequencing Center for Infectious Disease"/>
            <person name="Feldgarden M."/>
            <person name="Van der Auwera G.A."/>
            <person name="Mahillon J."/>
            <person name="Duprez V."/>
            <person name="Timmery S."/>
            <person name="Mattelet C."/>
            <person name="Dierick K."/>
            <person name="Sun M."/>
            <person name="Yu Z."/>
            <person name="Zhu L."/>
            <person name="Hu X."/>
            <person name="Shank E.B."/>
            <person name="Swiecicka I."/>
            <person name="Hansen B.M."/>
            <person name="Andrup L."/>
            <person name="Walker B."/>
            <person name="Young S.K."/>
            <person name="Zeng Q."/>
            <person name="Gargeya S."/>
            <person name="Fitzgerald M."/>
            <person name="Haas B."/>
            <person name="Abouelleil A."/>
            <person name="Alvarado L."/>
            <person name="Arachchi H.M."/>
            <person name="Berlin A.M."/>
            <person name="Chapman S.B."/>
            <person name="Dewar J."/>
            <person name="Goldberg J."/>
            <person name="Griggs A."/>
            <person name="Gujja S."/>
            <person name="Hansen M."/>
            <person name="Howarth C."/>
            <person name="Imamovic A."/>
            <person name="Larimer J."/>
            <person name="McCowan C."/>
            <person name="Murphy C."/>
            <person name="Neiman D."/>
            <person name="Pearson M."/>
            <person name="Priest M."/>
            <person name="Roberts A."/>
            <person name="Saif S."/>
            <person name="Shea T."/>
            <person name="Sisk P."/>
            <person name="Sykes S."/>
            <person name="Wortman J."/>
            <person name="Nusbaum C."/>
            <person name="Birren B."/>
        </authorList>
    </citation>
    <scope>NUCLEOTIDE SEQUENCE [LARGE SCALE GENOMIC DNA]</scope>
    <source>
        <strain evidence="2 3">ISP2954</strain>
    </source>
</reference>